<proteinExistence type="predicted"/>
<sequence>MEPNQDPPADGESNTSEEPATVGAEVVAPLPGKPTVTIAATGSNREATDRATNTLTIIGHGTPSSFELTVDGEIHLRDEHGDTNVTIISGSAVEGTIEQGTIRFEFTGELTDVTFVDQQITGVSPATAPNVHLDYAAPPESRP</sequence>
<keyword evidence="3" id="KW-1185">Reference proteome</keyword>
<dbReference type="RefSeq" id="WP_090508223.1">
    <property type="nucleotide sequence ID" value="NZ_FNWL01000005.1"/>
</dbReference>
<dbReference type="AlphaFoldDB" id="A0A1H6G5T8"/>
<accession>A0A1H6G5T8</accession>
<dbReference type="OrthoDB" id="168828at2157"/>
<feature type="region of interest" description="Disordered" evidence="1">
    <location>
        <begin position="1"/>
        <end position="34"/>
    </location>
</feature>
<organism evidence="2 3">
    <name type="scientific">Natronorubrum sediminis</name>
    <dbReference type="NCBI Taxonomy" id="640943"/>
    <lineage>
        <taxon>Archaea</taxon>
        <taxon>Methanobacteriati</taxon>
        <taxon>Methanobacteriota</taxon>
        <taxon>Stenosarchaea group</taxon>
        <taxon>Halobacteria</taxon>
        <taxon>Halobacteriales</taxon>
        <taxon>Natrialbaceae</taxon>
        <taxon>Natronorubrum</taxon>
    </lineage>
</organism>
<dbReference type="EMBL" id="FNWL01000005">
    <property type="protein sequence ID" value="SEH17952.1"/>
    <property type="molecule type" value="Genomic_DNA"/>
</dbReference>
<name>A0A1H6G5T8_9EURY</name>
<dbReference type="Proteomes" id="UP000199112">
    <property type="component" value="Unassembled WGS sequence"/>
</dbReference>
<reference evidence="3" key="1">
    <citation type="submission" date="2016-10" db="EMBL/GenBank/DDBJ databases">
        <authorList>
            <person name="Varghese N."/>
            <person name="Submissions S."/>
        </authorList>
    </citation>
    <scope>NUCLEOTIDE SEQUENCE [LARGE SCALE GENOMIC DNA]</scope>
    <source>
        <strain evidence="3">CGMCC 1.8981</strain>
    </source>
</reference>
<evidence type="ECO:0000313" key="2">
    <source>
        <dbReference type="EMBL" id="SEH17952.1"/>
    </source>
</evidence>
<gene>
    <name evidence="2" type="ORF">SAMN04487967_3490</name>
</gene>
<evidence type="ECO:0000256" key="1">
    <source>
        <dbReference type="SAM" id="MobiDB-lite"/>
    </source>
</evidence>
<protein>
    <submittedName>
        <fullName evidence="2">Uncharacterized protein</fullName>
    </submittedName>
</protein>
<evidence type="ECO:0000313" key="3">
    <source>
        <dbReference type="Proteomes" id="UP000199112"/>
    </source>
</evidence>